<keyword evidence="2" id="KW-0732">Signal</keyword>
<dbReference type="Gene3D" id="3.10.450.50">
    <property type="match status" value="1"/>
</dbReference>
<evidence type="ECO:0000313" key="4">
    <source>
        <dbReference type="EMBL" id="TFZ08714.1"/>
    </source>
</evidence>
<dbReference type="InterPro" id="IPR011990">
    <property type="entry name" value="TPR-like_helical_dom_sf"/>
</dbReference>
<dbReference type="SUPFAM" id="SSF48452">
    <property type="entry name" value="TPR-like"/>
    <property type="match status" value="1"/>
</dbReference>
<feature type="domain" description="Cds6 C-terminal" evidence="3">
    <location>
        <begin position="240"/>
        <end position="343"/>
    </location>
</feature>
<dbReference type="SUPFAM" id="SSF54427">
    <property type="entry name" value="NTF2-like"/>
    <property type="match status" value="1"/>
</dbReference>
<dbReference type="EMBL" id="SMLK01000001">
    <property type="protein sequence ID" value="TFZ08714.1"/>
    <property type="molecule type" value="Genomic_DNA"/>
</dbReference>
<dbReference type="Gene3D" id="1.25.40.10">
    <property type="entry name" value="Tetratricopeptide repeat domain"/>
    <property type="match status" value="1"/>
</dbReference>
<reference evidence="4 5" key="1">
    <citation type="submission" date="2019-03" db="EMBL/GenBank/DDBJ databases">
        <title>Ramlibacter sp. 18x22-1, whole genome shotgun sequence.</title>
        <authorList>
            <person name="Zhang X."/>
            <person name="Feng G."/>
            <person name="Zhu H."/>
        </authorList>
    </citation>
    <scope>NUCLEOTIDE SEQUENCE [LARGE SCALE GENOMIC DNA]</scope>
    <source>
        <strain evidence="4 5">18x22-1</strain>
    </source>
</reference>
<gene>
    <name evidence="4" type="ORF">EZ216_06080</name>
</gene>
<evidence type="ECO:0000313" key="5">
    <source>
        <dbReference type="Proteomes" id="UP000297839"/>
    </source>
</evidence>
<keyword evidence="1" id="KW-0802">TPR repeat</keyword>
<dbReference type="RefSeq" id="WP_135248753.1">
    <property type="nucleotide sequence ID" value="NZ_SMLK01000001.1"/>
</dbReference>
<dbReference type="PROSITE" id="PS50005">
    <property type="entry name" value="TPR"/>
    <property type="match status" value="1"/>
</dbReference>
<feature type="signal peptide" evidence="2">
    <location>
        <begin position="1"/>
        <end position="33"/>
    </location>
</feature>
<feature type="chain" id="PRO_5021317381" evidence="2">
    <location>
        <begin position="34"/>
        <end position="346"/>
    </location>
</feature>
<keyword evidence="5" id="KW-1185">Reference proteome</keyword>
<evidence type="ECO:0000256" key="2">
    <source>
        <dbReference type="SAM" id="SignalP"/>
    </source>
</evidence>
<dbReference type="OrthoDB" id="5294075at2"/>
<organism evidence="4 5">
    <name type="scientific">Ramlibacter humi</name>
    <dbReference type="NCBI Taxonomy" id="2530451"/>
    <lineage>
        <taxon>Bacteria</taxon>
        <taxon>Pseudomonadati</taxon>
        <taxon>Pseudomonadota</taxon>
        <taxon>Betaproteobacteria</taxon>
        <taxon>Burkholderiales</taxon>
        <taxon>Comamonadaceae</taxon>
        <taxon>Ramlibacter</taxon>
    </lineage>
</organism>
<dbReference type="InterPro" id="IPR032710">
    <property type="entry name" value="NTF2-like_dom_sf"/>
</dbReference>
<dbReference type="Pfam" id="PF13414">
    <property type="entry name" value="TPR_11"/>
    <property type="match status" value="1"/>
</dbReference>
<feature type="repeat" description="TPR" evidence="1">
    <location>
        <begin position="100"/>
        <end position="133"/>
    </location>
</feature>
<sequence length="346" mass="36383">MSHVRPRSTSPLPRSLRLLALVAALAGPALALADDYADVNQLLRSGRHADALAKADQYLAAKPRDPQMRFLKGVILTESGKTQDAIAAFTKLTEDYPELPEPYNNLAVLYASTSQFDKARAALEMAIRTNPSYATAHENLGDVYAKLASQAYSKALQLDAGNSTVQPKLALIRELFAPGAKGVKPTTPAAAAPAPATQVAKAPAAAPAPAPAMAPAAAPAAPAKAPAPAPAAGADASREVQAAVTAWAAAWSSKDVPGYLASYGKEFDPPGGQSRQAWEEERRSRIVGKSRISVRLSDLNVSVNGSKATAKFKQAYSADSLNVSSRKTLELHKVGDRWLIVRESTG</sequence>
<evidence type="ECO:0000259" key="3">
    <source>
        <dbReference type="Pfam" id="PF24125"/>
    </source>
</evidence>
<dbReference type="Proteomes" id="UP000297839">
    <property type="component" value="Unassembled WGS sequence"/>
</dbReference>
<dbReference type="Pfam" id="PF13432">
    <property type="entry name" value="TPR_16"/>
    <property type="match status" value="1"/>
</dbReference>
<dbReference type="PANTHER" id="PTHR12558">
    <property type="entry name" value="CELL DIVISION CYCLE 16,23,27"/>
    <property type="match status" value="1"/>
</dbReference>
<proteinExistence type="predicted"/>
<dbReference type="Pfam" id="PF24125">
    <property type="entry name" value="Cds6_C"/>
    <property type="match status" value="1"/>
</dbReference>
<dbReference type="AlphaFoldDB" id="A0A4Z0CCD4"/>
<evidence type="ECO:0000256" key="1">
    <source>
        <dbReference type="PROSITE-ProRule" id="PRU00339"/>
    </source>
</evidence>
<accession>A0A4Z0CCD4</accession>
<dbReference type="PANTHER" id="PTHR12558:SF13">
    <property type="entry name" value="CELL DIVISION CYCLE PROTEIN 27 HOMOLOG"/>
    <property type="match status" value="1"/>
</dbReference>
<name>A0A4Z0CCD4_9BURK</name>
<protein>
    <submittedName>
        <fullName evidence="4">Tetratricopeptide repeat protein</fullName>
    </submittedName>
</protein>
<dbReference type="SMART" id="SM00028">
    <property type="entry name" value="TPR"/>
    <property type="match status" value="3"/>
</dbReference>
<dbReference type="InterPro" id="IPR056203">
    <property type="entry name" value="Cds6_C"/>
</dbReference>
<dbReference type="InterPro" id="IPR019734">
    <property type="entry name" value="TPR_rpt"/>
</dbReference>
<comment type="caution">
    <text evidence="4">The sequence shown here is derived from an EMBL/GenBank/DDBJ whole genome shotgun (WGS) entry which is preliminary data.</text>
</comment>